<dbReference type="InterPro" id="IPR039069">
    <property type="entry name" value="CE7"/>
</dbReference>
<evidence type="ECO:0000256" key="1">
    <source>
        <dbReference type="PIRSR" id="PIRSR639069-2"/>
    </source>
</evidence>
<dbReference type="SUPFAM" id="SSF53474">
    <property type="entry name" value="alpha/beta-Hydrolases"/>
    <property type="match status" value="1"/>
</dbReference>
<dbReference type="InterPro" id="IPR029058">
    <property type="entry name" value="AB_hydrolase_fold"/>
</dbReference>
<dbReference type="PANTHER" id="PTHR40111">
    <property type="entry name" value="CEPHALOSPORIN-C DEACETYLASE"/>
    <property type="match status" value="1"/>
</dbReference>
<evidence type="ECO:0000313" key="4">
    <source>
        <dbReference type="Proteomes" id="UP001288944"/>
    </source>
</evidence>
<dbReference type="EMBL" id="WNUR01000978">
    <property type="protein sequence ID" value="MDZ7543247.1"/>
    <property type="molecule type" value="Genomic_DNA"/>
</dbReference>
<dbReference type="AlphaFoldDB" id="A0AAW9KET6"/>
<dbReference type="InterPro" id="IPR008391">
    <property type="entry name" value="AXE1_dom"/>
</dbReference>
<feature type="domain" description="Acetyl xylan esterase" evidence="2">
    <location>
        <begin position="1"/>
        <end position="155"/>
    </location>
</feature>
<organism evidence="3 4">
    <name type="scientific">Clostridium perfringens</name>
    <dbReference type="NCBI Taxonomy" id="1502"/>
    <lineage>
        <taxon>Bacteria</taxon>
        <taxon>Bacillati</taxon>
        <taxon>Bacillota</taxon>
        <taxon>Clostridia</taxon>
        <taxon>Eubacteriales</taxon>
        <taxon>Clostridiaceae</taxon>
        <taxon>Clostridium</taxon>
    </lineage>
</organism>
<name>A0AAW9KET6_CLOPF</name>
<feature type="binding site" evidence="1">
    <location>
        <position position="35"/>
    </location>
    <ligand>
        <name>substrate</name>
    </ligand>
</feature>
<comment type="caution">
    <text evidence="3">The sequence shown here is derived from an EMBL/GenBank/DDBJ whole genome shotgun (WGS) entry which is preliminary data.</text>
</comment>
<accession>A0AAW9KET6</accession>
<dbReference type="Pfam" id="PF05448">
    <property type="entry name" value="AXE1"/>
    <property type="match status" value="1"/>
</dbReference>
<dbReference type="PANTHER" id="PTHR40111:SF1">
    <property type="entry name" value="CEPHALOSPORIN-C DEACETYLASE"/>
    <property type="match status" value="1"/>
</dbReference>
<gene>
    <name evidence="3" type="ORF">GNF83_19120</name>
</gene>
<reference evidence="3" key="1">
    <citation type="submission" date="2019-11" db="EMBL/GenBank/DDBJ databases">
        <title>Characterization of Clostridium perfringens isolates from swine manure treated agricultural soils.</title>
        <authorList>
            <person name="Wushke S.T."/>
        </authorList>
    </citation>
    <scope>NUCLEOTIDE SEQUENCE</scope>
    <source>
        <strain evidence="3">X62</strain>
    </source>
</reference>
<dbReference type="GO" id="GO:0005976">
    <property type="term" value="P:polysaccharide metabolic process"/>
    <property type="evidence" value="ECO:0007669"/>
    <property type="project" value="TreeGrafter"/>
</dbReference>
<dbReference type="GO" id="GO:0052689">
    <property type="term" value="F:carboxylic ester hydrolase activity"/>
    <property type="evidence" value="ECO:0007669"/>
    <property type="project" value="TreeGrafter"/>
</dbReference>
<proteinExistence type="predicted"/>
<dbReference type="Proteomes" id="UP001288944">
    <property type="component" value="Unassembled WGS sequence"/>
</dbReference>
<protein>
    <submittedName>
        <fullName evidence="3">Prolyl oligopeptidase family serine peptidase</fullName>
    </submittedName>
</protein>
<feature type="non-terminal residue" evidence="3">
    <location>
        <position position="158"/>
    </location>
</feature>
<sequence length="158" mass="16962">VTYQGNDGTPIHGDYLVPAWHNQESYPCVVLYHGYTGSKGLPEHHAAYLLAGFAVFSIDIRGQAGDTGDLTPLHGGMTRGWITKGIRNPYECYYKVIITDAIRAIDWVREQPEVDSSRIGGGGGSQGGGLALAVSASGCRHAFAVADVPNMCHMDWAI</sequence>
<evidence type="ECO:0000313" key="3">
    <source>
        <dbReference type="EMBL" id="MDZ7543247.1"/>
    </source>
</evidence>
<evidence type="ECO:0000259" key="2">
    <source>
        <dbReference type="Pfam" id="PF05448"/>
    </source>
</evidence>
<dbReference type="Gene3D" id="3.40.50.1820">
    <property type="entry name" value="alpha/beta hydrolase"/>
    <property type="match status" value="1"/>
</dbReference>
<feature type="non-terminal residue" evidence="3">
    <location>
        <position position="1"/>
    </location>
</feature>